<name>R9GZ57_9SPHI</name>
<reference evidence="5 6" key="1">
    <citation type="journal article" date="2013" name="Genome Announc.">
        <title>Draft Genome Sequence of Arcticibacter svalbardensis Strain MN12-7T, a Member of the Family Sphingobacteriaceae Isolated from an Arctic Soil Sample.</title>
        <authorList>
            <person name="Shivaji S."/>
            <person name="Ara S."/>
            <person name="Prasad S."/>
            <person name="Manasa B.P."/>
            <person name="Begum Z."/>
            <person name="Singh A."/>
            <person name="Kumar Pinnaka A."/>
        </authorList>
    </citation>
    <scope>NUCLEOTIDE SEQUENCE [LARGE SCALE GENOMIC DNA]</scope>
    <source>
        <strain evidence="5 6">MN12-7</strain>
    </source>
</reference>
<dbReference type="Pfam" id="PF05089">
    <property type="entry name" value="NAGLU"/>
    <property type="match status" value="1"/>
</dbReference>
<dbReference type="InterPro" id="IPR024733">
    <property type="entry name" value="NAGLU_tim-barrel"/>
</dbReference>
<accession>R9GZ57</accession>
<gene>
    <name evidence="5" type="ORF">ADIARSV_0038</name>
</gene>
<dbReference type="RefSeq" id="WP_016193295.1">
    <property type="nucleotide sequence ID" value="NZ_AQPN01000001.1"/>
</dbReference>
<dbReference type="EMBL" id="AQPN01000001">
    <property type="protein sequence ID" value="EOR96775.1"/>
    <property type="molecule type" value="Genomic_DNA"/>
</dbReference>
<dbReference type="InterPro" id="IPR024732">
    <property type="entry name" value="NAGLU_C"/>
</dbReference>
<feature type="domain" description="Alpha-N-acetylglucosaminidase tim-barrel" evidence="2">
    <location>
        <begin position="127"/>
        <end position="478"/>
    </location>
</feature>
<dbReference type="GO" id="GO:0004561">
    <property type="term" value="F:alpha-N-acetylglucosaminidase activity"/>
    <property type="evidence" value="ECO:0007669"/>
    <property type="project" value="UniProtKB-EC"/>
</dbReference>
<organism evidence="5 6">
    <name type="scientific">Arcticibacter svalbardensis MN12-7</name>
    <dbReference type="NCBI Taxonomy" id="1150600"/>
    <lineage>
        <taxon>Bacteria</taxon>
        <taxon>Pseudomonadati</taxon>
        <taxon>Bacteroidota</taxon>
        <taxon>Sphingobacteriia</taxon>
        <taxon>Sphingobacteriales</taxon>
        <taxon>Sphingobacteriaceae</taxon>
        <taxon>Arcticibacter</taxon>
    </lineage>
</organism>
<keyword evidence="5" id="KW-0326">Glycosidase</keyword>
<dbReference type="Gene3D" id="1.20.120.670">
    <property type="entry name" value="N-acetyl-b-d-glucoasminidase"/>
    <property type="match status" value="1"/>
</dbReference>
<dbReference type="InterPro" id="IPR007781">
    <property type="entry name" value="NAGLU"/>
</dbReference>
<dbReference type="Gene3D" id="3.20.20.80">
    <property type="entry name" value="Glycosidases"/>
    <property type="match status" value="1"/>
</dbReference>
<dbReference type="Pfam" id="PF12972">
    <property type="entry name" value="NAGLU_C"/>
    <property type="match status" value="1"/>
</dbReference>
<dbReference type="PATRIC" id="fig|1150600.3.peg.37"/>
<keyword evidence="1 5" id="KW-0378">Hydrolase</keyword>
<dbReference type="PANTHER" id="PTHR12872">
    <property type="entry name" value="ALPHA-N-ACETYLGLUCOSAMINIDASE"/>
    <property type="match status" value="1"/>
</dbReference>
<feature type="domain" description="Alpha-N-acetylglucosaminidase N-terminal" evidence="3">
    <location>
        <begin position="33"/>
        <end position="109"/>
    </location>
</feature>
<evidence type="ECO:0000259" key="4">
    <source>
        <dbReference type="Pfam" id="PF12972"/>
    </source>
</evidence>
<dbReference type="InterPro" id="IPR029018">
    <property type="entry name" value="Hex-like_dom2"/>
</dbReference>
<dbReference type="EC" id="3.2.1.50" evidence="5"/>
<dbReference type="STRING" id="1150600.ADIARSV_0038"/>
<dbReference type="AlphaFoldDB" id="R9GZ57"/>
<evidence type="ECO:0000313" key="6">
    <source>
        <dbReference type="Proteomes" id="UP000014174"/>
    </source>
</evidence>
<dbReference type="OrthoDB" id="179563at2"/>
<dbReference type="Gene3D" id="3.30.379.10">
    <property type="entry name" value="Chitobiase/beta-hexosaminidase domain 2-like"/>
    <property type="match status" value="1"/>
</dbReference>
<dbReference type="Pfam" id="PF12971">
    <property type="entry name" value="NAGLU_N"/>
    <property type="match status" value="1"/>
</dbReference>
<proteinExistence type="predicted"/>
<dbReference type="eggNOG" id="COG3669">
    <property type="taxonomic scope" value="Bacteria"/>
</dbReference>
<evidence type="ECO:0000313" key="5">
    <source>
        <dbReference type="EMBL" id="EOR96775.1"/>
    </source>
</evidence>
<keyword evidence="6" id="KW-1185">Reference proteome</keyword>
<dbReference type="Proteomes" id="UP000014174">
    <property type="component" value="Unassembled WGS sequence"/>
</dbReference>
<evidence type="ECO:0000259" key="2">
    <source>
        <dbReference type="Pfam" id="PF05089"/>
    </source>
</evidence>
<dbReference type="PANTHER" id="PTHR12872:SF1">
    <property type="entry name" value="ALPHA-N-ACETYLGLUCOSAMINIDASE"/>
    <property type="match status" value="1"/>
</dbReference>
<comment type="caution">
    <text evidence="5">The sequence shown here is derived from an EMBL/GenBank/DDBJ whole genome shotgun (WGS) entry which is preliminary data.</text>
</comment>
<evidence type="ECO:0000259" key="3">
    <source>
        <dbReference type="Pfam" id="PF12971"/>
    </source>
</evidence>
<evidence type="ECO:0000256" key="1">
    <source>
        <dbReference type="ARBA" id="ARBA00022801"/>
    </source>
</evidence>
<protein>
    <submittedName>
        <fullName evidence="5">Alpha-N-acetylglucosaminidase</fullName>
        <ecNumber evidence="5">3.2.1.50</ecNumber>
    </submittedName>
</protein>
<dbReference type="GO" id="GO:0005975">
    <property type="term" value="P:carbohydrate metabolic process"/>
    <property type="evidence" value="ECO:0007669"/>
    <property type="project" value="UniProtKB-ARBA"/>
</dbReference>
<dbReference type="InterPro" id="IPR024240">
    <property type="entry name" value="NAGLU_N"/>
</dbReference>
<sequence length="724" mass="83715">MQPFKCYLIVFFVSFIGKVNAQDRKQNSSIIEASRAVIERNFGSRIAAAIHLEILTNTTRSNPVYETINDRLFIRGNTAISITKGFYDYLKETNQGMVTWSGKNAHIQSPWIAAKKKKVVSPYQYHYYFNVVIHGYTTPYWDFSRWQQELDWMALHGMDMPLINGAYEAILIRVFKKLGLSEAAIDGFFTGPAYHPWNRMGNITGWDNHVPSSYYEKQVKLTHLVMARMNELEMHPIIPAFAGFVPKEITEVFPQAKIKEIIWGGFKDLKPNLGHILLPNNELFTRIGKMYIQEWEKEFGKGKYYLADSFNEMDVPEASNEKQQLEQLSDYGSVVYKSIMAANADAVWVMQGWTFPFHKGADGKLFWTEKRLGMLVEKVPDDKILFLDLANEYNRDSWKIAPSWKTYHGFFNKAWIYSFIPNMGGKTPWNGILKTYAEAPAEALQYKNKGNLIGFGFAPEGIENNEILYELLTDVGWREQKIDINVWISNYCKQRYGAYPKAMQDAYNCFLASCYGTFDPHPRFRYQISATGQQDGSVNVSDAFFTGVKQFLSCANQMSGSELYKNDAIELTSQFLSLKADSLIKTAVSDKKNIQDTELNKAFNLLIIADRLLLSHPNHKLEVWINLAKAWGDTPQERKYYASDAKRLITTWGGTIDDYSARMWAGLISDYYVERMKYQYQKQPNKKKLTIPEWEEKWINEDFKQTKRPFDHPLKVARQEVAKF</sequence>
<feature type="domain" description="Alpha-N-acetylglucosaminidase C-terminal" evidence="4">
    <location>
        <begin position="487"/>
        <end position="719"/>
    </location>
</feature>